<comment type="caution">
    <text evidence="5">The sequence shown here is derived from an EMBL/GenBank/DDBJ whole genome shotgun (WGS) entry which is preliminary data.</text>
</comment>
<evidence type="ECO:0000313" key="5">
    <source>
        <dbReference type="EMBL" id="GHO88273.1"/>
    </source>
</evidence>
<feature type="compositionally biased region" description="Polar residues" evidence="4">
    <location>
        <begin position="1"/>
        <end position="22"/>
    </location>
</feature>
<comment type="similarity">
    <text evidence="1 3">Belongs to the PemK/MazF family.</text>
</comment>
<reference evidence="5 6" key="1">
    <citation type="journal article" date="2021" name="Int. J. Syst. Evol. Microbiol.">
        <title>Reticulibacter mediterranei gen. nov., sp. nov., within the new family Reticulibacteraceae fam. nov., and Ktedonospora formicarum gen. nov., sp. nov., Ktedonobacter robiniae sp. nov., Dictyobacter formicarum sp. nov. and Dictyobacter arantiisoli sp. nov., belonging to the class Ktedonobacteria.</title>
        <authorList>
            <person name="Yabe S."/>
            <person name="Zheng Y."/>
            <person name="Wang C.M."/>
            <person name="Sakai Y."/>
            <person name="Abe K."/>
            <person name="Yokota A."/>
            <person name="Donadio S."/>
            <person name="Cavaletti L."/>
            <person name="Monciardini P."/>
        </authorList>
    </citation>
    <scope>NUCLEOTIDE SEQUENCE [LARGE SCALE GENOMIC DNA]</scope>
    <source>
        <strain evidence="5 6">SOSP1-9</strain>
    </source>
</reference>
<keyword evidence="3" id="KW-0540">Nuclease</keyword>
<evidence type="ECO:0000256" key="3">
    <source>
        <dbReference type="PIRNR" id="PIRNR033490"/>
    </source>
</evidence>
<dbReference type="InterPro" id="IPR011067">
    <property type="entry name" value="Plasmid_toxin/cell-grow_inhib"/>
</dbReference>
<dbReference type="InterPro" id="IPR003477">
    <property type="entry name" value="PemK-like"/>
</dbReference>
<gene>
    <name evidence="5" type="primary">mazf9</name>
    <name evidence="5" type="ORF">KSZ_62790</name>
</gene>
<keyword evidence="2" id="KW-1277">Toxin-antitoxin system</keyword>
<dbReference type="PANTHER" id="PTHR33988">
    <property type="entry name" value="ENDORIBONUCLEASE MAZF-RELATED"/>
    <property type="match status" value="1"/>
</dbReference>
<dbReference type="PANTHER" id="PTHR33988:SF1">
    <property type="entry name" value="ENDORIBONUCLEASE MAZF7-RELATED"/>
    <property type="match status" value="1"/>
</dbReference>
<comment type="function">
    <text evidence="3">Toxic component of a type II toxin-antitoxin (TA) system.</text>
</comment>
<keyword evidence="6" id="KW-1185">Reference proteome</keyword>
<dbReference type="EMBL" id="BNJJ01000023">
    <property type="protein sequence ID" value="GHO88273.1"/>
    <property type="molecule type" value="Genomic_DNA"/>
</dbReference>
<keyword evidence="3" id="KW-0378">Hydrolase</keyword>
<feature type="region of interest" description="Disordered" evidence="4">
    <location>
        <begin position="1"/>
        <end position="63"/>
    </location>
</feature>
<dbReference type="PIRSF" id="PIRSF033490">
    <property type="entry name" value="MazF"/>
    <property type="match status" value="1"/>
</dbReference>
<sequence length="139" mass="15755">MSNEARQSLPSLKQQQDANASIPSPRRGEIWDVNWSPGRGAEQQGTRPALVIQNDRGNTSSSYPLTIVASMSRTERELPLHVRITPTQNNGLTDYTDVKCEQIMTIEKTRLIRRRGSISPEELHRVDQALRLSLHLIRD</sequence>
<evidence type="ECO:0000256" key="1">
    <source>
        <dbReference type="ARBA" id="ARBA00007521"/>
    </source>
</evidence>
<dbReference type="EC" id="3.1.-.-" evidence="3"/>
<organism evidence="5 6">
    <name type="scientific">Dictyobacter formicarum</name>
    <dbReference type="NCBI Taxonomy" id="2778368"/>
    <lineage>
        <taxon>Bacteria</taxon>
        <taxon>Bacillati</taxon>
        <taxon>Chloroflexota</taxon>
        <taxon>Ktedonobacteria</taxon>
        <taxon>Ktedonobacterales</taxon>
        <taxon>Dictyobacteraceae</taxon>
        <taxon>Dictyobacter</taxon>
    </lineage>
</organism>
<protein>
    <recommendedName>
        <fullName evidence="3">mRNA interferase</fullName>
        <ecNumber evidence="3">3.1.-.-</ecNumber>
    </recommendedName>
</protein>
<dbReference type="Pfam" id="PF02452">
    <property type="entry name" value="PemK_toxin"/>
    <property type="match status" value="1"/>
</dbReference>
<evidence type="ECO:0000256" key="4">
    <source>
        <dbReference type="SAM" id="MobiDB-lite"/>
    </source>
</evidence>
<dbReference type="SUPFAM" id="SSF50118">
    <property type="entry name" value="Cell growth inhibitor/plasmid maintenance toxic component"/>
    <property type="match status" value="1"/>
</dbReference>
<keyword evidence="3" id="KW-0255">Endonuclease</keyword>
<dbReference type="Proteomes" id="UP000635565">
    <property type="component" value="Unassembled WGS sequence"/>
</dbReference>
<name>A0ABQ3VR18_9CHLR</name>
<evidence type="ECO:0000256" key="2">
    <source>
        <dbReference type="ARBA" id="ARBA00022649"/>
    </source>
</evidence>
<evidence type="ECO:0000313" key="6">
    <source>
        <dbReference type="Proteomes" id="UP000635565"/>
    </source>
</evidence>
<proteinExistence type="inferred from homology"/>
<accession>A0ABQ3VR18</accession>
<dbReference type="RefSeq" id="WP_201365870.1">
    <property type="nucleotide sequence ID" value="NZ_BNJJ01000023.1"/>
</dbReference>
<dbReference type="Gene3D" id="2.30.30.110">
    <property type="match status" value="1"/>
</dbReference>